<dbReference type="Proteomes" id="UP000593892">
    <property type="component" value="Chromosome"/>
</dbReference>
<evidence type="ECO:0000313" key="1">
    <source>
        <dbReference type="EMBL" id="QOY91781.1"/>
    </source>
</evidence>
<sequence>MALCLLPLAGFAFAFSLAAQFPQTPSEDPEPKRLPNGKLQSEEILKADYKANLKDLEELRRLTGAIEEETKKNQGHVLALKTFKDLDEIEKIVKRMRTRMKRY</sequence>
<keyword evidence="2" id="KW-1185">Reference proteome</keyword>
<dbReference type="KEGG" id="pfer:IRI77_18115"/>
<dbReference type="EMBL" id="CP063849">
    <property type="protein sequence ID" value="QOY91781.1"/>
    <property type="molecule type" value="Genomic_DNA"/>
</dbReference>
<dbReference type="RefSeq" id="WP_194453435.1">
    <property type="nucleotide sequence ID" value="NZ_CP063849.1"/>
</dbReference>
<name>A0A7S7NXX2_PALFE</name>
<protein>
    <submittedName>
        <fullName evidence="1">Uncharacterized protein</fullName>
    </submittedName>
</protein>
<gene>
    <name evidence="1" type="ORF">IRI77_18115</name>
</gene>
<organism evidence="1 2">
    <name type="scientific">Paludibaculum fermentans</name>
    <dbReference type="NCBI Taxonomy" id="1473598"/>
    <lineage>
        <taxon>Bacteria</taxon>
        <taxon>Pseudomonadati</taxon>
        <taxon>Acidobacteriota</taxon>
        <taxon>Terriglobia</taxon>
        <taxon>Bryobacterales</taxon>
        <taxon>Bryobacteraceae</taxon>
        <taxon>Paludibaculum</taxon>
    </lineage>
</organism>
<evidence type="ECO:0000313" key="2">
    <source>
        <dbReference type="Proteomes" id="UP000593892"/>
    </source>
</evidence>
<reference evidence="1 2" key="1">
    <citation type="submission" date="2020-10" db="EMBL/GenBank/DDBJ databases">
        <title>Complete genome sequence of Paludibaculum fermentans P105T, a facultatively anaerobic acidobacterium capable of dissimilatory Fe(III) reduction.</title>
        <authorList>
            <person name="Dedysh S.N."/>
            <person name="Beletsky A.V."/>
            <person name="Kulichevskaya I.S."/>
            <person name="Mardanov A.V."/>
            <person name="Ravin N.V."/>
        </authorList>
    </citation>
    <scope>NUCLEOTIDE SEQUENCE [LARGE SCALE GENOMIC DNA]</scope>
    <source>
        <strain evidence="1 2">P105</strain>
    </source>
</reference>
<proteinExistence type="predicted"/>
<accession>A0A7S7NXX2</accession>
<dbReference type="AlphaFoldDB" id="A0A7S7NXX2"/>